<dbReference type="AlphaFoldDB" id="A0A3E0G808"/>
<dbReference type="GO" id="GO:0016887">
    <property type="term" value="F:ATP hydrolysis activity"/>
    <property type="evidence" value="ECO:0007669"/>
    <property type="project" value="InterPro"/>
</dbReference>
<name>A0A3E0G808_9PSEU</name>
<feature type="domain" description="ABC transporter" evidence="1">
    <location>
        <begin position="1"/>
        <end position="178"/>
    </location>
</feature>
<dbReference type="InterPro" id="IPR017871">
    <property type="entry name" value="ABC_transporter-like_CS"/>
</dbReference>
<keyword evidence="2" id="KW-0547">Nucleotide-binding</keyword>
<keyword evidence="3" id="KW-1185">Reference proteome</keyword>
<dbReference type="Proteomes" id="UP000256269">
    <property type="component" value="Unassembled WGS sequence"/>
</dbReference>
<dbReference type="GO" id="GO:0005524">
    <property type="term" value="F:ATP binding"/>
    <property type="evidence" value="ECO:0007669"/>
    <property type="project" value="UniProtKB-KW"/>
</dbReference>
<organism evidence="2 3">
    <name type="scientific">Kutzneria buriramensis</name>
    <dbReference type="NCBI Taxonomy" id="1045776"/>
    <lineage>
        <taxon>Bacteria</taxon>
        <taxon>Bacillati</taxon>
        <taxon>Actinomycetota</taxon>
        <taxon>Actinomycetes</taxon>
        <taxon>Pseudonocardiales</taxon>
        <taxon>Pseudonocardiaceae</taxon>
        <taxon>Kutzneria</taxon>
    </lineage>
</organism>
<sequence>MRIDGADVRQVRQASLAAAIGFVTQESYLFHDSILANIRYGRPSASLVEIEEAARAAYIHDRIMEFPDGYDTIVGERGYRLSGGEKQRLAIARVLLHDPRVLILDEATSALDTASEREVQKALDTLMGSRTTIAIAHRLSTVVNADVINVIDAGRVVESGTHRSLLREGGLYASLYQEQFEGGRVQWQCTGGDVMADGTVRHRESTLR</sequence>
<dbReference type="SUPFAM" id="SSF52540">
    <property type="entry name" value="P-loop containing nucleoside triphosphate hydrolases"/>
    <property type="match status" value="1"/>
</dbReference>
<gene>
    <name evidence="2" type="ORF">BCF44_14037</name>
</gene>
<keyword evidence="2" id="KW-0067">ATP-binding</keyword>
<comment type="caution">
    <text evidence="2">The sequence shown here is derived from an EMBL/GenBank/DDBJ whole genome shotgun (WGS) entry which is preliminary data.</text>
</comment>
<dbReference type="InterPro" id="IPR027417">
    <property type="entry name" value="P-loop_NTPase"/>
</dbReference>
<evidence type="ECO:0000259" key="1">
    <source>
        <dbReference type="PROSITE" id="PS50893"/>
    </source>
</evidence>
<dbReference type="Gene3D" id="3.40.50.300">
    <property type="entry name" value="P-loop containing nucleotide triphosphate hydrolases"/>
    <property type="match status" value="1"/>
</dbReference>
<dbReference type="PROSITE" id="PS50893">
    <property type="entry name" value="ABC_TRANSPORTER_2"/>
    <property type="match status" value="1"/>
</dbReference>
<proteinExistence type="predicted"/>
<dbReference type="GO" id="GO:0015421">
    <property type="term" value="F:ABC-type oligopeptide transporter activity"/>
    <property type="evidence" value="ECO:0007669"/>
    <property type="project" value="TreeGrafter"/>
</dbReference>
<evidence type="ECO:0000313" key="3">
    <source>
        <dbReference type="Proteomes" id="UP000256269"/>
    </source>
</evidence>
<dbReference type="InterPro" id="IPR003439">
    <property type="entry name" value="ABC_transporter-like_ATP-bd"/>
</dbReference>
<dbReference type="InterPro" id="IPR039421">
    <property type="entry name" value="Type_1_exporter"/>
</dbReference>
<dbReference type="GO" id="GO:0090374">
    <property type="term" value="P:oligopeptide export from mitochondrion"/>
    <property type="evidence" value="ECO:0007669"/>
    <property type="project" value="TreeGrafter"/>
</dbReference>
<evidence type="ECO:0000313" key="2">
    <source>
        <dbReference type="EMBL" id="REH17957.1"/>
    </source>
</evidence>
<reference evidence="2 3" key="1">
    <citation type="submission" date="2018-08" db="EMBL/GenBank/DDBJ databases">
        <title>Genomic Encyclopedia of Archaeal and Bacterial Type Strains, Phase II (KMG-II): from individual species to whole genera.</title>
        <authorList>
            <person name="Goeker M."/>
        </authorList>
    </citation>
    <scope>NUCLEOTIDE SEQUENCE [LARGE SCALE GENOMIC DNA]</scope>
    <source>
        <strain evidence="2 3">DSM 45791</strain>
    </source>
</reference>
<dbReference type="RefSeq" id="WP_211353693.1">
    <property type="nucleotide sequence ID" value="NZ_CP144375.1"/>
</dbReference>
<dbReference type="PANTHER" id="PTHR43394">
    <property type="entry name" value="ATP-DEPENDENT PERMEASE MDL1, MITOCHONDRIAL"/>
    <property type="match status" value="1"/>
</dbReference>
<dbReference type="Pfam" id="PF00005">
    <property type="entry name" value="ABC_tran"/>
    <property type="match status" value="1"/>
</dbReference>
<dbReference type="PANTHER" id="PTHR43394:SF1">
    <property type="entry name" value="ATP-BINDING CASSETTE SUB-FAMILY B MEMBER 10, MITOCHONDRIAL"/>
    <property type="match status" value="1"/>
</dbReference>
<dbReference type="PROSITE" id="PS00211">
    <property type="entry name" value="ABC_TRANSPORTER_1"/>
    <property type="match status" value="1"/>
</dbReference>
<accession>A0A3E0G808</accession>
<protein>
    <submittedName>
        <fullName evidence="2">ATP-binding cassette subfamily B protein</fullName>
    </submittedName>
</protein>
<dbReference type="EMBL" id="QUNO01000040">
    <property type="protein sequence ID" value="REH17957.1"/>
    <property type="molecule type" value="Genomic_DNA"/>
</dbReference>